<dbReference type="PANTHER" id="PTHR42924:SF3">
    <property type="entry name" value="POLYMERASE_HISTIDINOL PHOSPHATASE N-TERMINAL DOMAIN-CONTAINING PROTEIN"/>
    <property type="match status" value="1"/>
</dbReference>
<evidence type="ECO:0000259" key="1">
    <source>
        <dbReference type="SMART" id="SM00481"/>
    </source>
</evidence>
<dbReference type="PANTHER" id="PTHR42924">
    <property type="entry name" value="EXONUCLEASE"/>
    <property type="match status" value="1"/>
</dbReference>
<dbReference type="InterPro" id="IPR052018">
    <property type="entry name" value="PHP_domain"/>
</dbReference>
<sequence>MAKPLIDLHLHTLYSDGVSTPEQVAEEAQNMNLAAIALTDHDTIEGCPRLAKACAERDIEFIPGTELSTDIDGHEMHLLGYFLDTDNKELIRETTRYQQNRTDRVHGLVRQLNSIGVALHADQVFDLAKCKAPGRPHVARALVKHGFCSTMDEAFIRYLRKSAPGWVPKVNVGVDEGIRLIHQAGGLAVMAHPSLNKIDHLIPRLVEAGLDGLECWHSRHPKSTAKRYREMAARLGLLITGGSDCHGPSRGRHPLIGTVRVPYEILDEMKRRLPRSSTSRQI</sequence>
<reference evidence="2" key="1">
    <citation type="submission" date="2018-05" db="EMBL/GenBank/DDBJ databases">
        <authorList>
            <person name="Lanie J.A."/>
            <person name="Ng W.-L."/>
            <person name="Kazmierczak K.M."/>
            <person name="Andrzejewski T.M."/>
            <person name="Davidsen T.M."/>
            <person name="Wayne K.J."/>
            <person name="Tettelin H."/>
            <person name="Glass J.I."/>
            <person name="Rusch D."/>
            <person name="Podicherti R."/>
            <person name="Tsui H.-C.T."/>
            <person name="Winkler M.E."/>
        </authorList>
    </citation>
    <scope>NUCLEOTIDE SEQUENCE</scope>
</reference>
<dbReference type="SMART" id="SM00481">
    <property type="entry name" value="POLIIIAc"/>
    <property type="match status" value="1"/>
</dbReference>
<dbReference type="GO" id="GO:0035312">
    <property type="term" value="F:5'-3' DNA exonuclease activity"/>
    <property type="evidence" value="ECO:0007669"/>
    <property type="project" value="TreeGrafter"/>
</dbReference>
<accession>A0A381WV06</accession>
<protein>
    <recommendedName>
        <fullName evidence="1">Polymerase/histidinol phosphatase N-terminal domain-containing protein</fullName>
    </recommendedName>
</protein>
<feature type="domain" description="Polymerase/histidinol phosphatase N-terminal" evidence="1">
    <location>
        <begin position="6"/>
        <end position="71"/>
    </location>
</feature>
<dbReference type="Pfam" id="PF02811">
    <property type="entry name" value="PHP"/>
    <property type="match status" value="1"/>
</dbReference>
<dbReference type="InterPro" id="IPR004013">
    <property type="entry name" value="PHP_dom"/>
</dbReference>
<dbReference type="EMBL" id="UINC01012907">
    <property type="protein sequence ID" value="SVA56098.1"/>
    <property type="molecule type" value="Genomic_DNA"/>
</dbReference>
<dbReference type="SUPFAM" id="SSF89550">
    <property type="entry name" value="PHP domain-like"/>
    <property type="match status" value="1"/>
</dbReference>
<evidence type="ECO:0000313" key="2">
    <source>
        <dbReference type="EMBL" id="SVA56098.1"/>
    </source>
</evidence>
<dbReference type="GO" id="GO:0004534">
    <property type="term" value="F:5'-3' RNA exonuclease activity"/>
    <property type="evidence" value="ECO:0007669"/>
    <property type="project" value="TreeGrafter"/>
</dbReference>
<dbReference type="CDD" id="cd07438">
    <property type="entry name" value="PHP_HisPPase_AMP"/>
    <property type="match status" value="1"/>
</dbReference>
<dbReference type="AlphaFoldDB" id="A0A381WV06"/>
<name>A0A381WV06_9ZZZZ</name>
<dbReference type="InterPro" id="IPR016195">
    <property type="entry name" value="Pol/histidinol_Pase-like"/>
</dbReference>
<organism evidence="2">
    <name type="scientific">marine metagenome</name>
    <dbReference type="NCBI Taxonomy" id="408172"/>
    <lineage>
        <taxon>unclassified sequences</taxon>
        <taxon>metagenomes</taxon>
        <taxon>ecological metagenomes</taxon>
    </lineage>
</organism>
<dbReference type="Gene3D" id="3.20.20.140">
    <property type="entry name" value="Metal-dependent hydrolases"/>
    <property type="match status" value="1"/>
</dbReference>
<dbReference type="InterPro" id="IPR003141">
    <property type="entry name" value="Pol/His_phosphatase_N"/>
</dbReference>
<gene>
    <name evidence="2" type="ORF">METZ01_LOCUS108952</name>
</gene>
<dbReference type="Gene3D" id="1.10.150.650">
    <property type="match status" value="1"/>
</dbReference>
<proteinExistence type="predicted"/>